<evidence type="ECO:0000313" key="1">
    <source>
        <dbReference type="EMBL" id="XAG86508.1"/>
    </source>
</evidence>
<protein>
    <submittedName>
        <fullName evidence="1">Regulatory protein GemA</fullName>
    </submittedName>
</protein>
<proteinExistence type="predicted"/>
<dbReference type="AlphaFoldDB" id="A0AAU6VJP9"/>
<organism evidence="1">
    <name type="scientific">bacterium 19MO03SA05</name>
    <dbReference type="NCBI Taxonomy" id="2920620"/>
    <lineage>
        <taxon>Bacteria</taxon>
    </lineage>
</organism>
<name>A0AAU6VJP9_UNCXX</name>
<dbReference type="Pfam" id="PF06252">
    <property type="entry name" value="GemA"/>
    <property type="match status" value="1"/>
</dbReference>
<reference evidence="1" key="1">
    <citation type="submission" date="2022-03" db="EMBL/GenBank/DDBJ databases">
        <title>Sea Food Isolates.</title>
        <authorList>
            <person name="Li c."/>
        </authorList>
    </citation>
    <scope>NUCLEOTIDE SEQUENCE</scope>
    <source>
        <strain evidence="1">19MO03SA05</strain>
    </source>
</reference>
<sequence length="184" mass="20922">MSKLLKLVQIGKRELQMSDETYRNLLQDITGQRSSRGLNDFKLSKVVDRMKQMGFVPISKANQKPKPRRVRASESDKIRAIWITMNKQGFLRNGSDQALDAYVKRMTSKINGIGVEQIAWLNSDQAYYVLEALKRWHYRLMKDAILAAGGRIPSNDQCTGPAGYDKLAAYYVELIGKIKNGNTH</sequence>
<accession>A0AAU6VJP9</accession>
<dbReference type="InterPro" id="IPR009363">
    <property type="entry name" value="Phage_Mu_Gp16"/>
</dbReference>
<dbReference type="EMBL" id="CP095351">
    <property type="protein sequence ID" value="XAG86508.1"/>
    <property type="molecule type" value="Genomic_DNA"/>
</dbReference>
<gene>
    <name evidence="1" type="ORF">MRM63_15475</name>
</gene>